<sequence length="185" mass="20626">MDEQEARFTRLYETYYRNVFGYVVLRVPPQAAEDVTNEVFTIAWRKVDEIPERALPWLLAVARNLVRQSHGAAGHARRLVDRLAGLTTDADLHAWDAADHVIARDQALAALRTLSPKEAEAVTLTAWHGLEPADAARVAGCSRAALTVRLHRGRRRLARALEASREPGTRTSAPVSHDRVIPEKL</sequence>
<dbReference type="PANTHER" id="PTHR43133">
    <property type="entry name" value="RNA POLYMERASE ECF-TYPE SIGMA FACTO"/>
    <property type="match status" value="1"/>
</dbReference>
<evidence type="ECO:0000259" key="7">
    <source>
        <dbReference type="Pfam" id="PF04542"/>
    </source>
</evidence>
<dbReference type="InterPro" id="IPR013324">
    <property type="entry name" value="RNA_pol_sigma_r3/r4-like"/>
</dbReference>
<keyword evidence="2" id="KW-0805">Transcription regulation</keyword>
<evidence type="ECO:0000313" key="9">
    <source>
        <dbReference type="EMBL" id="GAA4603259.1"/>
    </source>
</evidence>
<comment type="caution">
    <text evidence="9">The sequence shown here is derived from an EMBL/GenBank/DDBJ whole genome shotgun (WGS) entry which is preliminary data.</text>
</comment>
<dbReference type="EMBL" id="BAABHJ010000002">
    <property type="protein sequence ID" value="GAA4603259.1"/>
    <property type="molecule type" value="Genomic_DNA"/>
</dbReference>
<feature type="domain" description="RNA polymerase sigma factor 70 region 4 type 2" evidence="8">
    <location>
        <begin position="105"/>
        <end position="157"/>
    </location>
</feature>
<dbReference type="SUPFAM" id="SSF88659">
    <property type="entry name" value="Sigma3 and sigma4 domains of RNA polymerase sigma factors"/>
    <property type="match status" value="1"/>
</dbReference>
<keyword evidence="10" id="KW-1185">Reference proteome</keyword>
<evidence type="ECO:0000259" key="8">
    <source>
        <dbReference type="Pfam" id="PF08281"/>
    </source>
</evidence>
<keyword evidence="5" id="KW-0804">Transcription</keyword>
<dbReference type="InterPro" id="IPR013325">
    <property type="entry name" value="RNA_pol_sigma_r2"/>
</dbReference>
<evidence type="ECO:0000256" key="3">
    <source>
        <dbReference type="ARBA" id="ARBA00023082"/>
    </source>
</evidence>
<dbReference type="Proteomes" id="UP001500212">
    <property type="component" value="Unassembled WGS sequence"/>
</dbReference>
<proteinExistence type="inferred from homology"/>
<protein>
    <recommendedName>
        <fullName evidence="11">DNA-directed RNA polymerase sigma-70 factor</fullName>
    </recommendedName>
</protein>
<evidence type="ECO:0000256" key="2">
    <source>
        <dbReference type="ARBA" id="ARBA00023015"/>
    </source>
</evidence>
<dbReference type="InterPro" id="IPR039425">
    <property type="entry name" value="RNA_pol_sigma-70-like"/>
</dbReference>
<dbReference type="Gene3D" id="1.10.1740.10">
    <property type="match status" value="1"/>
</dbReference>
<name>A0ABP8TEM1_9ACTN</name>
<dbReference type="Gene3D" id="1.10.10.10">
    <property type="entry name" value="Winged helix-like DNA-binding domain superfamily/Winged helix DNA-binding domain"/>
    <property type="match status" value="1"/>
</dbReference>
<comment type="similarity">
    <text evidence="1">Belongs to the sigma-70 factor family. ECF subfamily.</text>
</comment>
<gene>
    <name evidence="9" type="ORF">GCM10023195_10630</name>
</gene>
<feature type="compositionally biased region" description="Basic and acidic residues" evidence="6">
    <location>
        <begin position="176"/>
        <end position="185"/>
    </location>
</feature>
<dbReference type="InterPro" id="IPR007627">
    <property type="entry name" value="RNA_pol_sigma70_r2"/>
</dbReference>
<dbReference type="Pfam" id="PF04542">
    <property type="entry name" value="Sigma70_r2"/>
    <property type="match status" value="1"/>
</dbReference>
<feature type="region of interest" description="Disordered" evidence="6">
    <location>
        <begin position="162"/>
        <end position="185"/>
    </location>
</feature>
<evidence type="ECO:0008006" key="11">
    <source>
        <dbReference type="Google" id="ProtNLM"/>
    </source>
</evidence>
<dbReference type="Pfam" id="PF08281">
    <property type="entry name" value="Sigma70_r4_2"/>
    <property type="match status" value="1"/>
</dbReference>
<organism evidence="9 10">
    <name type="scientific">Actinoallomurus liliacearum</name>
    <dbReference type="NCBI Taxonomy" id="1080073"/>
    <lineage>
        <taxon>Bacteria</taxon>
        <taxon>Bacillati</taxon>
        <taxon>Actinomycetota</taxon>
        <taxon>Actinomycetes</taxon>
        <taxon>Streptosporangiales</taxon>
        <taxon>Thermomonosporaceae</taxon>
        <taxon>Actinoallomurus</taxon>
    </lineage>
</organism>
<dbReference type="RefSeq" id="WP_345349106.1">
    <property type="nucleotide sequence ID" value="NZ_BAABHJ010000002.1"/>
</dbReference>
<accession>A0ABP8TEM1</accession>
<feature type="domain" description="RNA polymerase sigma-70 region 2" evidence="7">
    <location>
        <begin position="11"/>
        <end position="68"/>
    </location>
</feature>
<dbReference type="PANTHER" id="PTHR43133:SF8">
    <property type="entry name" value="RNA POLYMERASE SIGMA FACTOR HI_1459-RELATED"/>
    <property type="match status" value="1"/>
</dbReference>
<evidence type="ECO:0000256" key="1">
    <source>
        <dbReference type="ARBA" id="ARBA00010641"/>
    </source>
</evidence>
<evidence type="ECO:0000313" key="10">
    <source>
        <dbReference type="Proteomes" id="UP001500212"/>
    </source>
</evidence>
<evidence type="ECO:0000256" key="6">
    <source>
        <dbReference type="SAM" id="MobiDB-lite"/>
    </source>
</evidence>
<evidence type="ECO:0000256" key="4">
    <source>
        <dbReference type="ARBA" id="ARBA00023125"/>
    </source>
</evidence>
<reference evidence="10" key="1">
    <citation type="journal article" date="2019" name="Int. J. Syst. Evol. Microbiol.">
        <title>The Global Catalogue of Microorganisms (GCM) 10K type strain sequencing project: providing services to taxonomists for standard genome sequencing and annotation.</title>
        <authorList>
            <consortium name="The Broad Institute Genomics Platform"/>
            <consortium name="The Broad Institute Genome Sequencing Center for Infectious Disease"/>
            <person name="Wu L."/>
            <person name="Ma J."/>
        </authorList>
    </citation>
    <scope>NUCLEOTIDE SEQUENCE [LARGE SCALE GENOMIC DNA]</scope>
    <source>
        <strain evidence="10">JCM 17938</strain>
    </source>
</reference>
<keyword evidence="3" id="KW-0731">Sigma factor</keyword>
<dbReference type="SUPFAM" id="SSF88946">
    <property type="entry name" value="Sigma2 domain of RNA polymerase sigma factors"/>
    <property type="match status" value="1"/>
</dbReference>
<evidence type="ECO:0000256" key="5">
    <source>
        <dbReference type="ARBA" id="ARBA00023163"/>
    </source>
</evidence>
<keyword evidence="4" id="KW-0238">DNA-binding</keyword>
<dbReference type="InterPro" id="IPR036388">
    <property type="entry name" value="WH-like_DNA-bd_sf"/>
</dbReference>
<dbReference type="InterPro" id="IPR013249">
    <property type="entry name" value="RNA_pol_sigma70_r4_t2"/>
</dbReference>